<dbReference type="EMBL" id="AZHD01000003">
    <property type="protein sequence ID" value="OAA65165.1"/>
    <property type="molecule type" value="Genomic_DNA"/>
</dbReference>
<organism evidence="3 4">
    <name type="scientific">Niveomyces insectorum RCEF 264</name>
    <dbReference type="NCBI Taxonomy" id="1081102"/>
    <lineage>
        <taxon>Eukaryota</taxon>
        <taxon>Fungi</taxon>
        <taxon>Dikarya</taxon>
        <taxon>Ascomycota</taxon>
        <taxon>Pezizomycotina</taxon>
        <taxon>Sordariomycetes</taxon>
        <taxon>Hypocreomycetidae</taxon>
        <taxon>Hypocreales</taxon>
        <taxon>Cordycipitaceae</taxon>
        <taxon>Niveomyces</taxon>
    </lineage>
</organism>
<comment type="caution">
    <text evidence="3">The sequence shown here is derived from an EMBL/GenBank/DDBJ whole genome shotgun (WGS) entry which is preliminary data.</text>
</comment>
<evidence type="ECO:0000313" key="3">
    <source>
        <dbReference type="EMBL" id="OAA65165.1"/>
    </source>
</evidence>
<name>A0A167XMR2_9HYPO</name>
<dbReference type="OrthoDB" id="5521299at2759"/>
<sequence>MSAPMGLPQPRNAVHIYRHLLREASYLPPVCRARIEPRIRLRFRRHRRDPAPDKRLRQASHDLRFLRAANHGDMTRMRKIVQLAFGRIGWRYHELMRRLRQPDQPDSAAQLEADLRRVRAADDWLDRWDTEKLLAFARSQSQYKLRDSPRPQASAKRLDPAEAVPATNAWGRPFAEKPARTKLRKWWKSLARRSLPPVPQGEWELLKQLATGQAGTAGHVPARRAMVQATQATHASLASTPAPEDEWEWEKYATRPIRSVERSRARRFCIARGLGPPPPDSPYEGPAIGIHRYTARFWRRLYADVWRMTATMERKPGQAQRAWDITWGGVPLRPASPLAGKYESFEGVDSTGMPLNQPEETGLATTKGAQRRKDKKDV</sequence>
<dbReference type="InterPro" id="IPR046896">
    <property type="entry name" value="Cup1-like_N"/>
</dbReference>
<feature type="compositionally biased region" description="Basic residues" evidence="1">
    <location>
        <begin position="369"/>
        <end position="378"/>
    </location>
</feature>
<accession>A0A167XMR2</accession>
<protein>
    <recommendedName>
        <fullName evidence="2">LYR motif-containing protein Cup1-like N-terminal domain-containing protein</fullName>
    </recommendedName>
</protein>
<feature type="domain" description="LYR motif-containing protein Cup1-like N-terminal" evidence="2">
    <location>
        <begin position="16"/>
        <end position="96"/>
    </location>
</feature>
<evidence type="ECO:0000256" key="1">
    <source>
        <dbReference type="SAM" id="MobiDB-lite"/>
    </source>
</evidence>
<evidence type="ECO:0000259" key="2">
    <source>
        <dbReference type="Pfam" id="PF20263"/>
    </source>
</evidence>
<keyword evidence="4" id="KW-1185">Reference proteome</keyword>
<proteinExistence type="predicted"/>
<evidence type="ECO:0000313" key="4">
    <source>
        <dbReference type="Proteomes" id="UP000076874"/>
    </source>
</evidence>
<dbReference type="Pfam" id="PF20263">
    <property type="entry name" value="LYRM2-like"/>
    <property type="match status" value="1"/>
</dbReference>
<gene>
    <name evidence="3" type="ORF">SPI_01952</name>
</gene>
<dbReference type="AlphaFoldDB" id="A0A167XMR2"/>
<reference evidence="3 4" key="1">
    <citation type="journal article" date="2016" name="Genome Biol. Evol.">
        <title>Divergent and convergent evolution of fungal pathogenicity.</title>
        <authorList>
            <person name="Shang Y."/>
            <person name="Xiao G."/>
            <person name="Zheng P."/>
            <person name="Cen K."/>
            <person name="Zhan S."/>
            <person name="Wang C."/>
        </authorList>
    </citation>
    <scope>NUCLEOTIDE SEQUENCE [LARGE SCALE GENOMIC DNA]</scope>
    <source>
        <strain evidence="3 4">RCEF 264</strain>
    </source>
</reference>
<feature type="region of interest" description="Disordered" evidence="1">
    <location>
        <begin position="343"/>
        <end position="378"/>
    </location>
</feature>
<dbReference type="Proteomes" id="UP000076874">
    <property type="component" value="Unassembled WGS sequence"/>
</dbReference>